<dbReference type="KEGG" id="bapu:BUMPUSDA_CDS00188"/>
<feature type="binding site" evidence="4">
    <location>
        <position position="60"/>
    </location>
    <ligand>
        <name>substrate</name>
    </ligand>
</feature>
<dbReference type="Proteomes" id="UP000019087">
    <property type="component" value="Chromosome"/>
</dbReference>
<dbReference type="HOGENOM" id="CLU_066245_0_0_6"/>
<accession>W0P0U1</accession>
<dbReference type="GO" id="GO:0030272">
    <property type="term" value="F:5-formyltetrahydrofolate cyclo-ligase activity"/>
    <property type="evidence" value="ECO:0007669"/>
    <property type="project" value="UniProtKB-EC"/>
</dbReference>
<sequence length="196" mass="23159">MLTKFLKNRKNIRKYMRFMRQSLTITQKYNESIKISKVACNCSFIYNAKNIAVFLPFDGEINTYPFIKKLWLNKKKVFLPVINSIKNKKLSFVRFSSYSILYRNQYNIFEPFFSAKDIISISNLDVVIVPLVAFDKQGSRLGMGGGFYDVCLKDWKKEKFFPIGFSYDFQLVNNIPQQHWDISLPIILTPNKKWIF</sequence>
<dbReference type="PATRIC" id="fig|1009856.3.peg.401"/>
<gene>
    <name evidence="6" type="primary">ygfa</name>
    <name evidence="6" type="ORF">BUMPUSDA_CDS00188</name>
</gene>
<keyword evidence="5" id="KW-0479">Metal-binding</keyword>
<evidence type="ECO:0000256" key="3">
    <source>
        <dbReference type="ARBA" id="ARBA00022840"/>
    </source>
</evidence>
<comment type="cofactor">
    <cofactor evidence="5">
        <name>Mg(2+)</name>
        <dbReference type="ChEBI" id="CHEBI:18420"/>
    </cofactor>
</comment>
<comment type="similarity">
    <text evidence="1 5">Belongs to the 5-formyltetrahydrofolate cyclo-ligase family.</text>
</comment>
<dbReference type="InterPro" id="IPR024185">
    <property type="entry name" value="FTHF_cligase-like_sf"/>
</dbReference>
<keyword evidence="3 4" id="KW-0067">ATP-binding</keyword>
<dbReference type="NCBIfam" id="TIGR02727">
    <property type="entry name" value="MTHFS_bact"/>
    <property type="match status" value="1"/>
</dbReference>
<dbReference type="GO" id="GO:0035999">
    <property type="term" value="P:tetrahydrofolate interconversion"/>
    <property type="evidence" value="ECO:0007669"/>
    <property type="project" value="TreeGrafter"/>
</dbReference>
<evidence type="ECO:0000256" key="2">
    <source>
        <dbReference type="ARBA" id="ARBA00022741"/>
    </source>
</evidence>
<reference evidence="6 7" key="1">
    <citation type="journal article" date="2013" name="BMC Genomics">
        <title>Comparative analysis of genome sequences from four strains of the Buchnera aphidicola Mp endosymbion of the green peach aphid, Myzus persicae.</title>
        <authorList>
            <person name="Jiang Z."/>
            <person name="Jones D.H."/>
            <person name="Khuri S."/>
            <person name="Tsinoremas N.F."/>
            <person name="Wyss T."/>
            <person name="Jander G."/>
            <person name="Wilson A.C."/>
        </authorList>
    </citation>
    <scope>NUCLEOTIDE SEQUENCE [LARGE SCALE GENOMIC DNA]</scope>
    <source>
        <strain evidence="7">str. USDA (Myzus persicae)</strain>
    </source>
</reference>
<evidence type="ECO:0000256" key="5">
    <source>
        <dbReference type="RuleBase" id="RU361279"/>
    </source>
</evidence>
<feature type="binding site" evidence="4">
    <location>
        <begin position="140"/>
        <end position="148"/>
    </location>
    <ligand>
        <name>ATP</name>
        <dbReference type="ChEBI" id="CHEBI:30616"/>
    </ligand>
</feature>
<feature type="binding site" evidence="4">
    <location>
        <position position="55"/>
    </location>
    <ligand>
        <name>substrate</name>
    </ligand>
</feature>
<dbReference type="GO" id="GO:0009396">
    <property type="term" value="P:folic acid-containing compound biosynthetic process"/>
    <property type="evidence" value="ECO:0007669"/>
    <property type="project" value="TreeGrafter"/>
</dbReference>
<keyword evidence="2 4" id="KW-0547">Nucleotide-binding</keyword>
<evidence type="ECO:0000313" key="7">
    <source>
        <dbReference type="Proteomes" id="UP000019087"/>
    </source>
</evidence>
<evidence type="ECO:0000313" key="6">
    <source>
        <dbReference type="EMBL" id="AHG60364.1"/>
    </source>
</evidence>
<organism evidence="6 7">
    <name type="scientific">Buchnera aphidicola str. USDA</name>
    <name type="common">Myzus persicae</name>
    <dbReference type="NCBI Taxonomy" id="1009856"/>
    <lineage>
        <taxon>Bacteria</taxon>
        <taxon>Pseudomonadati</taxon>
        <taxon>Pseudomonadota</taxon>
        <taxon>Gammaproteobacteria</taxon>
        <taxon>Enterobacterales</taxon>
        <taxon>Erwiniaceae</taxon>
        <taxon>Buchnera</taxon>
    </lineage>
</organism>
<dbReference type="Pfam" id="PF01812">
    <property type="entry name" value="5-FTHF_cyc-lig"/>
    <property type="match status" value="1"/>
</dbReference>
<dbReference type="InterPro" id="IPR002698">
    <property type="entry name" value="FTHF_cligase"/>
</dbReference>
<dbReference type="PIRSF" id="PIRSF006806">
    <property type="entry name" value="FTHF_cligase"/>
    <property type="match status" value="1"/>
</dbReference>
<dbReference type="InterPro" id="IPR037171">
    <property type="entry name" value="NagB/RpiA_transferase-like"/>
</dbReference>
<evidence type="ECO:0000256" key="4">
    <source>
        <dbReference type="PIRSR" id="PIRSR006806-1"/>
    </source>
</evidence>
<protein>
    <recommendedName>
        <fullName evidence="5">5-formyltetrahydrofolate cyclo-ligase</fullName>
        <ecNumber evidence="5">6.3.3.2</ecNumber>
    </recommendedName>
</protein>
<dbReference type="PANTHER" id="PTHR23407:SF1">
    <property type="entry name" value="5-FORMYLTETRAHYDROFOLATE CYCLO-LIGASE"/>
    <property type="match status" value="1"/>
</dbReference>
<evidence type="ECO:0000256" key="1">
    <source>
        <dbReference type="ARBA" id="ARBA00010638"/>
    </source>
</evidence>
<name>W0P0U1_BUCMP</name>
<dbReference type="PANTHER" id="PTHR23407">
    <property type="entry name" value="ATPASE INHIBITOR/5-FORMYLTETRAHYDROFOLATE CYCLO-LIGASE"/>
    <property type="match status" value="1"/>
</dbReference>
<proteinExistence type="inferred from homology"/>
<feature type="binding site" evidence="4">
    <location>
        <begin position="9"/>
        <end position="13"/>
    </location>
    <ligand>
        <name>ATP</name>
        <dbReference type="ChEBI" id="CHEBI:30616"/>
    </ligand>
</feature>
<dbReference type="GO" id="GO:0046872">
    <property type="term" value="F:metal ion binding"/>
    <property type="evidence" value="ECO:0007669"/>
    <property type="project" value="UniProtKB-KW"/>
</dbReference>
<dbReference type="EC" id="6.3.3.2" evidence="5"/>
<dbReference type="GO" id="GO:0005524">
    <property type="term" value="F:ATP binding"/>
    <property type="evidence" value="ECO:0007669"/>
    <property type="project" value="UniProtKB-KW"/>
</dbReference>
<dbReference type="EMBL" id="CP002697">
    <property type="protein sequence ID" value="AHG60364.1"/>
    <property type="molecule type" value="Genomic_DNA"/>
</dbReference>
<dbReference type="RefSeq" id="WP_025369039.1">
    <property type="nucleotide sequence ID" value="NZ_CP002697.1"/>
</dbReference>
<dbReference type="AlphaFoldDB" id="W0P0U1"/>
<comment type="catalytic activity">
    <reaction evidence="5">
        <text>(6S)-5-formyl-5,6,7,8-tetrahydrofolate + ATP = (6R)-5,10-methenyltetrahydrofolate + ADP + phosphate</text>
        <dbReference type="Rhea" id="RHEA:10488"/>
        <dbReference type="ChEBI" id="CHEBI:30616"/>
        <dbReference type="ChEBI" id="CHEBI:43474"/>
        <dbReference type="ChEBI" id="CHEBI:57455"/>
        <dbReference type="ChEBI" id="CHEBI:57457"/>
        <dbReference type="ChEBI" id="CHEBI:456216"/>
        <dbReference type="EC" id="6.3.3.2"/>
    </reaction>
</comment>
<dbReference type="Gene3D" id="3.40.50.10420">
    <property type="entry name" value="NagB/RpiA/CoA transferase-like"/>
    <property type="match status" value="1"/>
</dbReference>
<keyword evidence="5" id="KW-0460">Magnesium</keyword>
<dbReference type="SUPFAM" id="SSF100950">
    <property type="entry name" value="NagB/RpiA/CoA transferase-like"/>
    <property type="match status" value="1"/>
</dbReference>